<name>A0A2K4ZDZ3_9FIRM</name>
<reference evidence="1 2" key="1">
    <citation type="submission" date="2018-01" db="EMBL/GenBank/DDBJ databases">
        <authorList>
            <person name="Gaut B.S."/>
            <person name="Morton B.R."/>
            <person name="Clegg M.T."/>
            <person name="Duvall M.R."/>
        </authorList>
    </citation>
    <scope>NUCLEOTIDE SEQUENCE [LARGE SCALE GENOMIC DNA]</scope>
    <source>
        <strain evidence="1">GP69</strain>
    </source>
</reference>
<dbReference type="RefSeq" id="WP_103238767.1">
    <property type="nucleotide sequence ID" value="NZ_CANRXC010000022.1"/>
</dbReference>
<evidence type="ECO:0000313" key="2">
    <source>
        <dbReference type="Proteomes" id="UP000236311"/>
    </source>
</evidence>
<dbReference type="OrthoDB" id="9816482at2"/>
<proteinExistence type="predicted"/>
<organism evidence="1 2">
    <name type="scientific">Acetatifactor muris</name>
    <dbReference type="NCBI Taxonomy" id="879566"/>
    <lineage>
        <taxon>Bacteria</taxon>
        <taxon>Bacillati</taxon>
        <taxon>Bacillota</taxon>
        <taxon>Clostridia</taxon>
        <taxon>Lachnospirales</taxon>
        <taxon>Lachnospiraceae</taxon>
        <taxon>Acetatifactor</taxon>
    </lineage>
</organism>
<sequence>MAQIWEELARGEAADLAIHGNQNLKQEGANSIYDFIRQYLDEGLAVKGIQYELLPLLAEIR</sequence>
<evidence type="ECO:0000313" key="1">
    <source>
        <dbReference type="EMBL" id="SOY28671.1"/>
    </source>
</evidence>
<protein>
    <submittedName>
        <fullName evidence="1">Uncharacterized protein</fullName>
    </submittedName>
</protein>
<gene>
    <name evidence="1" type="ORF">AMURIS_01382</name>
</gene>
<accession>A0A2K4ZDZ3</accession>
<dbReference type="Proteomes" id="UP000236311">
    <property type="component" value="Unassembled WGS sequence"/>
</dbReference>
<dbReference type="EMBL" id="OFSM01000006">
    <property type="protein sequence ID" value="SOY28671.1"/>
    <property type="molecule type" value="Genomic_DNA"/>
</dbReference>
<dbReference type="AlphaFoldDB" id="A0A2K4ZDZ3"/>
<keyword evidence="2" id="KW-1185">Reference proteome</keyword>